<dbReference type="PANTHER" id="PTHR39179:SF1">
    <property type="entry name" value="SPORE COAT PROTEIN I"/>
    <property type="match status" value="1"/>
</dbReference>
<dbReference type="InterPro" id="IPR002575">
    <property type="entry name" value="Aminoglycoside_PTrfase"/>
</dbReference>
<dbReference type="NCBIfam" id="TIGR02906">
    <property type="entry name" value="spore_CotS"/>
    <property type="match status" value="1"/>
</dbReference>
<feature type="domain" description="Aminoglycoside phosphotransferase" evidence="1">
    <location>
        <begin position="186"/>
        <end position="247"/>
    </location>
</feature>
<evidence type="ECO:0000259" key="1">
    <source>
        <dbReference type="Pfam" id="PF01636"/>
    </source>
</evidence>
<gene>
    <name evidence="2" type="ORF">FDF74_09305</name>
</gene>
<name>A0A6M0RCS3_9CLOT</name>
<dbReference type="InterPro" id="IPR008266">
    <property type="entry name" value="Tyr_kinase_AS"/>
</dbReference>
<keyword evidence="2" id="KW-0946">Virion</keyword>
<dbReference type="GO" id="GO:0004672">
    <property type="term" value="F:protein kinase activity"/>
    <property type="evidence" value="ECO:0007669"/>
    <property type="project" value="InterPro"/>
</dbReference>
<evidence type="ECO:0000313" key="3">
    <source>
        <dbReference type="Proteomes" id="UP000473885"/>
    </source>
</evidence>
<dbReference type="EMBL" id="SXDP01000007">
    <property type="protein sequence ID" value="NEZ47389.1"/>
    <property type="molecule type" value="Genomic_DNA"/>
</dbReference>
<dbReference type="PROSITE" id="PS00109">
    <property type="entry name" value="PROTEIN_KINASE_TYR"/>
    <property type="match status" value="1"/>
</dbReference>
<protein>
    <submittedName>
        <fullName evidence="2">CotS family spore coat protein</fullName>
    </submittedName>
</protein>
<evidence type="ECO:0000313" key="2">
    <source>
        <dbReference type="EMBL" id="NEZ47389.1"/>
    </source>
</evidence>
<dbReference type="Gene3D" id="3.30.200.20">
    <property type="entry name" value="Phosphorylase Kinase, domain 1"/>
    <property type="match status" value="1"/>
</dbReference>
<dbReference type="InterPro" id="IPR047175">
    <property type="entry name" value="CotS-like"/>
</dbReference>
<comment type="caution">
    <text evidence="2">The sequence shown here is derived from an EMBL/GenBank/DDBJ whole genome shotgun (WGS) entry which is preliminary data.</text>
</comment>
<proteinExistence type="predicted"/>
<dbReference type="SUPFAM" id="SSF56112">
    <property type="entry name" value="Protein kinase-like (PK-like)"/>
    <property type="match status" value="1"/>
</dbReference>
<accession>A0A6M0RCS3</accession>
<dbReference type="Pfam" id="PF01636">
    <property type="entry name" value="APH"/>
    <property type="match status" value="1"/>
</dbReference>
<reference evidence="2 3" key="1">
    <citation type="submission" date="2019-04" db="EMBL/GenBank/DDBJ databases">
        <title>Genome sequencing of Clostridium botulinum Groups I-IV and Clostridium butyricum.</title>
        <authorList>
            <person name="Brunt J."/>
            <person name="Van Vliet A.H.M."/>
            <person name="Stringer S.C."/>
            <person name="Carter A.T."/>
            <person name="Peck M.W."/>
        </authorList>
    </citation>
    <scope>NUCLEOTIDE SEQUENCE [LARGE SCALE GENOMIC DNA]</scope>
    <source>
        <strain evidence="2 3">IFR 18/094</strain>
    </source>
</reference>
<organism evidence="2 3">
    <name type="scientific">Clostridium niameyense</name>
    <dbReference type="NCBI Taxonomy" id="1622073"/>
    <lineage>
        <taxon>Bacteria</taxon>
        <taxon>Bacillati</taxon>
        <taxon>Bacillota</taxon>
        <taxon>Clostridia</taxon>
        <taxon>Eubacteriales</taxon>
        <taxon>Clostridiaceae</taxon>
        <taxon>Clostridium</taxon>
    </lineage>
</organism>
<dbReference type="PANTHER" id="PTHR39179">
    <property type="entry name" value="SPORE COAT PROTEIN I"/>
    <property type="match status" value="1"/>
</dbReference>
<dbReference type="Proteomes" id="UP000473885">
    <property type="component" value="Unassembled WGS sequence"/>
</dbReference>
<dbReference type="AlphaFoldDB" id="A0A6M0RCS3"/>
<dbReference type="Gene3D" id="3.90.1200.10">
    <property type="match status" value="1"/>
</dbReference>
<dbReference type="InterPro" id="IPR011009">
    <property type="entry name" value="Kinase-like_dom_sf"/>
</dbReference>
<keyword evidence="2" id="KW-0167">Capsid protein</keyword>
<dbReference type="GO" id="GO:0042601">
    <property type="term" value="C:endospore-forming forespore"/>
    <property type="evidence" value="ECO:0007669"/>
    <property type="project" value="TreeGrafter"/>
</dbReference>
<keyword evidence="3" id="KW-1185">Reference proteome</keyword>
<dbReference type="InterPro" id="IPR014255">
    <property type="entry name" value="Spore_coat_CotS"/>
</dbReference>
<sequence>MSLNISSVAKFVENNYDITASSIEKIKNVYKIIDYKNNAYCLKVVRYNLKHFLFILSAMKHLQNNGFKKIPGILPNNKGQDYIKFEKNYAYMTKWINCRQCSFDNPIDVSTAVNKLAQLHIKSQNFYITKDMEPRIGWFRWIKTFYTRKDEILDFKKKINLKEDKSEFDSLYLDMIQEEVFRANKSIENLIQSEYLNKMLDEINKRGFCHHDLAHHNILIDNKGEVNIIDFDYCMLDSSLHDLSSIMIRIMKNGKWSIDTAKSVLKTYDKTKKIEPRDIPIMAAFMEFPQDYWQVGIQYYWEMQPWSNEFFLNKLNKIYEDREEKQEFIEEFRLLKI</sequence>